<gene>
    <name evidence="1" type="ORF">FGO68_gene3251</name>
</gene>
<dbReference type="Proteomes" id="UP000785679">
    <property type="component" value="Unassembled WGS sequence"/>
</dbReference>
<evidence type="ECO:0000313" key="2">
    <source>
        <dbReference type="Proteomes" id="UP000785679"/>
    </source>
</evidence>
<proteinExistence type="predicted"/>
<name>A0A8J8NH53_HALGN</name>
<sequence>MLGTHKYYNYNKMIKQLIQFNMRRANTLALIRPQIFYFSKVANSTEDFDFNKQILEATLDDVKKESGLIVNRFMHLNTYYQVNQSYQKFLKTKDHKPALLLNDLIEQFCNMSKQSLQPSESGVKKPEPKDIDSFFRSLEESEIPLKRAQFSQLFQLFSKMPNKQVKAASIYIESNAKVLINQKNDLYFLEFLQAMRSQLPLFSEDFKLFLFDTISKRIQLLHRNLSGIITIAESLLQLGDVPQPFWESLQTFICGQLHTLAVNQNNSDQILQLTEVFTEELGMLNENYAESLSFYLTQSLSVEGNEGQTYKYYEKIAQLIPYLGTSKKAKKLQEVYMNTIVQKIDKHSFTALVKNVSSCNVRLNEELRGKIIERFNKKGNLSGLSADIQLLKNHIIPLYRQIKDDVDANMFKEFISSQIAKLIKGLNKSDFRLVYQTLIELNEMQKELSDIMPEKIDLIEEKILAEMIQSKEIFSMSEQLKLFTLAGGIEEVASLMEFRIKRHFVDEPQIDKMTIEEALWQS</sequence>
<protein>
    <submittedName>
        <fullName evidence="1">Uncharacterized protein</fullName>
    </submittedName>
</protein>
<keyword evidence="2" id="KW-1185">Reference proteome</keyword>
<accession>A0A8J8NH53</accession>
<dbReference type="AlphaFoldDB" id="A0A8J8NH53"/>
<reference evidence="1" key="1">
    <citation type="submission" date="2019-06" db="EMBL/GenBank/DDBJ databases">
        <authorList>
            <person name="Zheng W."/>
        </authorList>
    </citation>
    <scope>NUCLEOTIDE SEQUENCE</scope>
    <source>
        <strain evidence="1">QDHG01</strain>
    </source>
</reference>
<organism evidence="1 2">
    <name type="scientific">Halteria grandinella</name>
    <dbReference type="NCBI Taxonomy" id="5974"/>
    <lineage>
        <taxon>Eukaryota</taxon>
        <taxon>Sar</taxon>
        <taxon>Alveolata</taxon>
        <taxon>Ciliophora</taxon>
        <taxon>Intramacronucleata</taxon>
        <taxon>Spirotrichea</taxon>
        <taxon>Stichotrichia</taxon>
        <taxon>Sporadotrichida</taxon>
        <taxon>Halteriidae</taxon>
        <taxon>Halteria</taxon>
    </lineage>
</organism>
<comment type="caution">
    <text evidence="1">The sequence shown here is derived from an EMBL/GenBank/DDBJ whole genome shotgun (WGS) entry which is preliminary data.</text>
</comment>
<evidence type="ECO:0000313" key="1">
    <source>
        <dbReference type="EMBL" id="TNV74385.1"/>
    </source>
</evidence>
<dbReference type="EMBL" id="RRYP01017060">
    <property type="protein sequence ID" value="TNV74385.1"/>
    <property type="molecule type" value="Genomic_DNA"/>
</dbReference>